<accession>A0A7J5LIK9</accession>
<dbReference type="InterPro" id="IPR011004">
    <property type="entry name" value="Trimer_LpxA-like_sf"/>
</dbReference>
<dbReference type="InterPro" id="IPR001451">
    <property type="entry name" value="Hexapep"/>
</dbReference>
<dbReference type="SUPFAM" id="SSF51161">
    <property type="entry name" value="Trimeric LpxA-like enzymes"/>
    <property type="match status" value="1"/>
</dbReference>
<dbReference type="CDD" id="cd04647">
    <property type="entry name" value="LbH_MAT_like"/>
    <property type="match status" value="1"/>
</dbReference>
<dbReference type="Pfam" id="PF00132">
    <property type="entry name" value="Hexapep"/>
    <property type="match status" value="1"/>
</dbReference>
<name>A0A7J5LIK9_BACSE</name>
<gene>
    <name evidence="2" type="ORF">F9950_16935</name>
</gene>
<comment type="caution">
    <text evidence="2">The sequence shown here is derived from an EMBL/GenBank/DDBJ whole genome shotgun (WGS) entry which is preliminary data.</text>
</comment>
<dbReference type="Gene3D" id="2.160.10.10">
    <property type="entry name" value="Hexapeptide repeat proteins"/>
    <property type="match status" value="1"/>
</dbReference>
<protein>
    <submittedName>
        <fullName evidence="2">Acyltransferase</fullName>
    </submittedName>
</protein>
<evidence type="ECO:0000313" key="3">
    <source>
        <dbReference type="Proteomes" id="UP000431177"/>
    </source>
</evidence>
<organism evidence="2 3">
    <name type="scientific">Bacteroides stercoris</name>
    <dbReference type="NCBI Taxonomy" id="46506"/>
    <lineage>
        <taxon>Bacteria</taxon>
        <taxon>Pseudomonadati</taxon>
        <taxon>Bacteroidota</taxon>
        <taxon>Bacteroidia</taxon>
        <taxon>Bacteroidales</taxon>
        <taxon>Bacteroidaceae</taxon>
        <taxon>Bacteroides</taxon>
    </lineage>
</organism>
<dbReference type="AlphaFoldDB" id="A0A7J5LIK9"/>
<sequence length="180" mass="20621">MPKEANKISFTLRYIMNIMRTWYYFHITYPWVKYNGFVRVMPHCLFVKRDIQIGHNVQFGRGTWVSCDVHFGNNILIAGRVNFIGRNDHIYNQACTTLWNAERGNDEITIVEDDVWIGTNAIILAGVKINKGAIIAAGSLVNKDIPTCEIWGGVPAKKIGERFSSNDLKNKHLFYLKNTI</sequence>
<comment type="similarity">
    <text evidence="1">Belongs to the transferase hexapeptide repeat family.</text>
</comment>
<dbReference type="InterPro" id="IPR050179">
    <property type="entry name" value="Trans_hexapeptide_repeat"/>
</dbReference>
<dbReference type="GO" id="GO:0016746">
    <property type="term" value="F:acyltransferase activity"/>
    <property type="evidence" value="ECO:0007669"/>
    <property type="project" value="UniProtKB-KW"/>
</dbReference>
<evidence type="ECO:0000313" key="2">
    <source>
        <dbReference type="EMBL" id="KAB5324290.1"/>
    </source>
</evidence>
<dbReference type="EMBL" id="WCLA01000055">
    <property type="protein sequence ID" value="KAB5324290.1"/>
    <property type="molecule type" value="Genomic_DNA"/>
</dbReference>
<dbReference type="PANTHER" id="PTHR43300">
    <property type="entry name" value="ACETYLTRANSFERASE"/>
    <property type="match status" value="1"/>
</dbReference>
<reference evidence="2 3" key="1">
    <citation type="journal article" date="2019" name="Nat. Med.">
        <title>A library of human gut bacterial isolates paired with longitudinal multiomics data enables mechanistic microbiome research.</title>
        <authorList>
            <person name="Poyet M."/>
            <person name="Groussin M."/>
            <person name="Gibbons S.M."/>
            <person name="Avila-Pacheco J."/>
            <person name="Jiang X."/>
            <person name="Kearney S.M."/>
            <person name="Perrotta A.R."/>
            <person name="Berdy B."/>
            <person name="Zhao S."/>
            <person name="Lieberman T.D."/>
            <person name="Swanson P.K."/>
            <person name="Smith M."/>
            <person name="Roesemann S."/>
            <person name="Alexander J.E."/>
            <person name="Rich S.A."/>
            <person name="Livny J."/>
            <person name="Vlamakis H."/>
            <person name="Clish C."/>
            <person name="Bullock K."/>
            <person name="Deik A."/>
            <person name="Scott J."/>
            <person name="Pierce K.A."/>
            <person name="Xavier R.J."/>
            <person name="Alm E.J."/>
        </authorList>
    </citation>
    <scope>NUCLEOTIDE SEQUENCE [LARGE SCALE GENOMIC DNA]</scope>
    <source>
        <strain evidence="2 3">BIOML-A2</strain>
    </source>
</reference>
<dbReference type="Proteomes" id="UP000431177">
    <property type="component" value="Unassembled WGS sequence"/>
</dbReference>
<keyword evidence="2" id="KW-0808">Transferase</keyword>
<proteinExistence type="inferred from homology"/>
<evidence type="ECO:0000256" key="1">
    <source>
        <dbReference type="ARBA" id="ARBA00007274"/>
    </source>
</evidence>
<keyword evidence="2" id="KW-0012">Acyltransferase</keyword>